<organism evidence="3 4">
    <name type="scientific">Kutzneria buriramensis</name>
    <dbReference type="NCBI Taxonomy" id="1045776"/>
    <lineage>
        <taxon>Bacteria</taxon>
        <taxon>Bacillati</taxon>
        <taxon>Actinomycetota</taxon>
        <taxon>Actinomycetes</taxon>
        <taxon>Pseudonocardiales</taxon>
        <taxon>Pseudonocardiaceae</taxon>
        <taxon>Kutzneria</taxon>
    </lineage>
</organism>
<accession>A0A3E0HID8</accession>
<evidence type="ECO:0000256" key="2">
    <source>
        <dbReference type="SAM" id="MobiDB-lite"/>
    </source>
</evidence>
<feature type="compositionally biased region" description="Polar residues" evidence="2">
    <location>
        <begin position="95"/>
        <end position="108"/>
    </location>
</feature>
<evidence type="ECO:0000313" key="3">
    <source>
        <dbReference type="EMBL" id="REH45966.1"/>
    </source>
</evidence>
<dbReference type="Gene3D" id="2.40.10.10">
    <property type="entry name" value="Trypsin-like serine proteases"/>
    <property type="match status" value="2"/>
</dbReference>
<keyword evidence="1" id="KW-0732">Signal</keyword>
<proteinExistence type="predicted"/>
<dbReference type="PANTHER" id="PTHR15462:SF19">
    <property type="entry name" value="PEPTIDASE S1 DOMAIN-CONTAINING PROTEIN"/>
    <property type="match status" value="1"/>
</dbReference>
<feature type="region of interest" description="Disordered" evidence="2">
    <location>
        <begin position="88"/>
        <end position="118"/>
    </location>
</feature>
<sequence>MRGERRMFHAFAMPVVIAVGLAGFVIGGATPAVAGPQPLATKQSVPVGSGLVPVYDPTTKAAGMATPQAAATIISAYWTPARKAAARPAPLDTGAVQTSSGRQPQGKPQNIADPTRPAADAFRPDVAFTNTDGKVFFHDPVDGNDYVCSGGAINSGKRRLVLTAGHCVHRGGGGQWMQNWTFDPGYQFGVGTPGSFPAYQLWAQTSWINNDDHHFDYAFAITQNGSHGGKLVDTVGGNGLTVNPGRPFITFIGYPDNVSNTEQQANCQGQLSRRSIFNSDQQLNCNLGGGSSGGPWLQNYSDANGLGWAVSNTSYGINPDPQGPVFGPYYDGDTTNLYNAAENASP</sequence>
<evidence type="ECO:0000313" key="4">
    <source>
        <dbReference type="Proteomes" id="UP000256269"/>
    </source>
</evidence>
<dbReference type="EMBL" id="QUNO01000007">
    <property type="protein sequence ID" value="REH45966.1"/>
    <property type="molecule type" value="Genomic_DNA"/>
</dbReference>
<protein>
    <submittedName>
        <fullName evidence="3">V8-like Glu-specific endopeptidase</fullName>
    </submittedName>
</protein>
<dbReference type="InterPro" id="IPR050966">
    <property type="entry name" value="Glutamyl_endopeptidase"/>
</dbReference>
<dbReference type="AlphaFoldDB" id="A0A3E0HID8"/>
<dbReference type="PANTHER" id="PTHR15462">
    <property type="entry name" value="SERINE PROTEASE"/>
    <property type="match status" value="1"/>
</dbReference>
<dbReference type="InterPro" id="IPR009003">
    <property type="entry name" value="Peptidase_S1_PA"/>
</dbReference>
<gene>
    <name evidence="3" type="ORF">BCF44_10798</name>
</gene>
<reference evidence="3 4" key="1">
    <citation type="submission" date="2018-08" db="EMBL/GenBank/DDBJ databases">
        <title>Genomic Encyclopedia of Archaeal and Bacterial Type Strains, Phase II (KMG-II): from individual species to whole genera.</title>
        <authorList>
            <person name="Goeker M."/>
        </authorList>
    </citation>
    <scope>NUCLEOTIDE SEQUENCE [LARGE SCALE GENOMIC DNA]</scope>
    <source>
        <strain evidence="3 4">DSM 45791</strain>
    </source>
</reference>
<dbReference type="Proteomes" id="UP000256269">
    <property type="component" value="Unassembled WGS sequence"/>
</dbReference>
<dbReference type="SUPFAM" id="SSF50494">
    <property type="entry name" value="Trypsin-like serine proteases"/>
    <property type="match status" value="1"/>
</dbReference>
<name>A0A3E0HID8_9PSEU</name>
<comment type="caution">
    <text evidence="3">The sequence shown here is derived from an EMBL/GenBank/DDBJ whole genome shotgun (WGS) entry which is preliminary data.</text>
</comment>
<keyword evidence="4" id="KW-1185">Reference proteome</keyword>
<evidence type="ECO:0000256" key="1">
    <source>
        <dbReference type="ARBA" id="ARBA00022729"/>
    </source>
</evidence>
<dbReference type="InterPro" id="IPR043504">
    <property type="entry name" value="Peptidase_S1_PA_chymotrypsin"/>
</dbReference>